<keyword evidence="7" id="KW-0132">Cell division</keyword>
<dbReference type="HAMAP" id="MF_00038">
    <property type="entry name" value="MraY"/>
    <property type="match status" value="1"/>
</dbReference>
<dbReference type="GO" id="GO:0071555">
    <property type="term" value="P:cell wall organization"/>
    <property type="evidence" value="ECO:0007669"/>
    <property type="project" value="UniProtKB-KW"/>
</dbReference>
<evidence type="ECO:0000313" key="11">
    <source>
        <dbReference type="Proteomes" id="UP000322917"/>
    </source>
</evidence>
<reference evidence="10 11" key="1">
    <citation type="submission" date="2016-11" db="EMBL/GenBank/DDBJ databases">
        <authorList>
            <person name="Varghese N."/>
            <person name="Submissions S."/>
        </authorList>
    </citation>
    <scope>NUCLEOTIDE SEQUENCE [LARGE SCALE GENOMIC DNA]</scope>
    <source>
        <strain evidence="10 11">DSM 15287</strain>
    </source>
</reference>
<dbReference type="GO" id="GO:0051992">
    <property type="term" value="F:UDP-N-acetylmuramoyl-L-alanyl-D-glutamyl-meso-2,6-diaminopimelyl-D-alanyl-D-alanine:undecaprenyl-phosphate transferase activity"/>
    <property type="evidence" value="ECO:0007669"/>
    <property type="project" value="RHEA"/>
</dbReference>
<dbReference type="Proteomes" id="UP000322917">
    <property type="component" value="Unassembled WGS sequence"/>
</dbReference>
<evidence type="ECO:0000313" key="10">
    <source>
        <dbReference type="EMBL" id="SHI33417.1"/>
    </source>
</evidence>
<feature type="binding site" evidence="9">
    <location>
        <position position="166"/>
    </location>
    <ligand>
        <name>Mg(2+)</name>
        <dbReference type="ChEBI" id="CHEBI:18420"/>
    </ligand>
</feature>
<dbReference type="OrthoDB" id="9805475at2"/>
<keyword evidence="3 7" id="KW-0808">Transferase</keyword>
<dbReference type="InterPro" id="IPR018480">
    <property type="entry name" value="PNAcMuramoyl-5peptid_Trfase_CS"/>
</dbReference>
<comment type="cofactor">
    <cofactor evidence="7 9">
        <name>Mg(2+)</name>
        <dbReference type="ChEBI" id="CHEBI:18420"/>
    </cofactor>
</comment>
<keyword evidence="7" id="KW-1003">Cell membrane</keyword>
<dbReference type="UniPathway" id="UPA00219"/>
<keyword evidence="7 9" id="KW-0479">Metal-binding</keyword>
<keyword evidence="11" id="KW-1185">Reference proteome</keyword>
<feature type="transmembrane region" description="Helical" evidence="7">
    <location>
        <begin position="297"/>
        <end position="318"/>
    </location>
</feature>
<evidence type="ECO:0000256" key="1">
    <source>
        <dbReference type="ARBA" id="ARBA00004141"/>
    </source>
</evidence>
<keyword evidence="7" id="KW-0133">Cell shape</keyword>
<dbReference type="AlphaFoldDB" id="A0A1M6AAG8"/>
<dbReference type="Pfam" id="PF00953">
    <property type="entry name" value="Glycos_transf_4"/>
    <property type="match status" value="1"/>
</dbReference>
<keyword evidence="7" id="KW-0573">Peptidoglycan synthesis</keyword>
<gene>
    <name evidence="7" type="primary">mraY</name>
    <name evidence="10" type="ORF">SAMN02745170_00087</name>
</gene>
<evidence type="ECO:0000256" key="5">
    <source>
        <dbReference type="ARBA" id="ARBA00022989"/>
    </source>
</evidence>
<feature type="transmembrane region" description="Helical" evidence="7">
    <location>
        <begin position="247"/>
        <end position="270"/>
    </location>
</feature>
<feature type="transmembrane region" description="Helical" evidence="7">
    <location>
        <begin position="6"/>
        <end position="26"/>
    </location>
</feature>
<dbReference type="GO" id="GO:0005886">
    <property type="term" value="C:plasma membrane"/>
    <property type="evidence" value="ECO:0007669"/>
    <property type="project" value="UniProtKB-SubCell"/>
</dbReference>
<evidence type="ECO:0000256" key="4">
    <source>
        <dbReference type="ARBA" id="ARBA00022692"/>
    </source>
</evidence>
<protein>
    <recommendedName>
        <fullName evidence="7 8">Phospho-N-acetylmuramoyl-pentapeptide-transferase</fullName>
        <ecNumber evidence="7 8">2.7.8.13</ecNumber>
    </recommendedName>
    <alternativeName>
        <fullName evidence="7">UDP-MurNAc-pentapeptide phosphotransferase</fullName>
    </alternativeName>
</protein>
<evidence type="ECO:0000256" key="9">
    <source>
        <dbReference type="PIRSR" id="PIRSR600715-1"/>
    </source>
</evidence>
<comment type="function">
    <text evidence="7">Catalyzes the initial step of the lipid cycle reactions in the biosynthesis of the cell wall peptidoglycan: transfers peptidoglycan precursor phospho-MurNAc-pentapeptide from UDP-MurNAc-pentapeptide onto the lipid carrier undecaprenyl phosphate, yielding undecaprenyl-pyrophosphoryl-MurNAc-pentapeptide, known as lipid I.</text>
</comment>
<feature type="binding site" evidence="9">
    <location>
        <position position="226"/>
    </location>
    <ligand>
        <name>Mg(2+)</name>
        <dbReference type="ChEBI" id="CHEBI:18420"/>
    </ligand>
</feature>
<keyword evidence="4 7" id="KW-0812">Transmembrane</keyword>
<dbReference type="PROSITE" id="PS01348">
    <property type="entry name" value="MRAY_2"/>
    <property type="match status" value="1"/>
</dbReference>
<organism evidence="10 11">
    <name type="scientific">Propionispora hippei DSM 15287</name>
    <dbReference type="NCBI Taxonomy" id="1123003"/>
    <lineage>
        <taxon>Bacteria</taxon>
        <taxon>Bacillati</taxon>
        <taxon>Bacillota</taxon>
        <taxon>Negativicutes</taxon>
        <taxon>Selenomonadales</taxon>
        <taxon>Sporomusaceae</taxon>
        <taxon>Propionispora</taxon>
    </lineage>
</organism>
<keyword evidence="7" id="KW-0131">Cell cycle</keyword>
<comment type="similarity">
    <text evidence="2 7">Belongs to the glycosyltransferase 4 family. MraY subfamily.</text>
</comment>
<dbReference type="PANTHER" id="PTHR22926">
    <property type="entry name" value="PHOSPHO-N-ACETYLMURAMOYL-PENTAPEPTIDE-TRANSFERASE"/>
    <property type="match status" value="1"/>
</dbReference>
<accession>A0A1M6AAG8</accession>
<feature type="transmembrane region" description="Helical" evidence="7">
    <location>
        <begin position="222"/>
        <end position="241"/>
    </location>
</feature>
<feature type="transmembrane region" description="Helical" evidence="7">
    <location>
        <begin position="174"/>
        <end position="192"/>
    </location>
</feature>
<keyword evidence="5 7" id="KW-1133">Transmembrane helix</keyword>
<dbReference type="GO" id="GO:0046872">
    <property type="term" value="F:metal ion binding"/>
    <property type="evidence" value="ECO:0007669"/>
    <property type="project" value="UniProtKB-KW"/>
</dbReference>
<evidence type="ECO:0000256" key="2">
    <source>
        <dbReference type="ARBA" id="ARBA00005583"/>
    </source>
</evidence>
<dbReference type="InterPro" id="IPR003524">
    <property type="entry name" value="PNAcMuramoyl-5peptid_Trfase"/>
</dbReference>
<evidence type="ECO:0000256" key="8">
    <source>
        <dbReference type="NCBIfam" id="TIGR00445"/>
    </source>
</evidence>
<dbReference type="Pfam" id="PF10555">
    <property type="entry name" value="MraY_sig1"/>
    <property type="match status" value="1"/>
</dbReference>
<evidence type="ECO:0000256" key="7">
    <source>
        <dbReference type="HAMAP-Rule" id="MF_00038"/>
    </source>
</evidence>
<dbReference type="GO" id="GO:0009252">
    <property type="term" value="P:peptidoglycan biosynthetic process"/>
    <property type="evidence" value="ECO:0007669"/>
    <property type="project" value="UniProtKB-UniRule"/>
</dbReference>
<dbReference type="GO" id="GO:0051301">
    <property type="term" value="P:cell division"/>
    <property type="evidence" value="ECO:0007669"/>
    <property type="project" value="UniProtKB-KW"/>
</dbReference>
<feature type="transmembrane region" description="Helical" evidence="7">
    <location>
        <begin position="111"/>
        <end position="129"/>
    </location>
</feature>
<dbReference type="EMBL" id="FQZD01000004">
    <property type="protein sequence ID" value="SHI33417.1"/>
    <property type="molecule type" value="Genomic_DNA"/>
</dbReference>
<dbReference type="EC" id="2.7.8.13" evidence="7 8"/>
<evidence type="ECO:0000256" key="6">
    <source>
        <dbReference type="ARBA" id="ARBA00023136"/>
    </source>
</evidence>
<keyword evidence="7" id="KW-0961">Cell wall biogenesis/degradation</keyword>
<dbReference type="GO" id="GO:0008963">
    <property type="term" value="F:phospho-N-acetylmuramoyl-pentapeptide-transferase activity"/>
    <property type="evidence" value="ECO:0007669"/>
    <property type="project" value="UniProtKB-UniRule"/>
</dbReference>
<dbReference type="InterPro" id="IPR000715">
    <property type="entry name" value="Glycosyl_transferase_4"/>
</dbReference>
<keyword evidence="7 9" id="KW-0460">Magnesium</keyword>
<dbReference type="NCBIfam" id="TIGR00445">
    <property type="entry name" value="mraY"/>
    <property type="match status" value="1"/>
</dbReference>
<feature type="transmembrane region" description="Helical" evidence="7">
    <location>
        <begin position="75"/>
        <end position="99"/>
    </location>
</feature>
<dbReference type="PANTHER" id="PTHR22926:SF5">
    <property type="entry name" value="PHOSPHO-N-ACETYLMURAMOYL-PENTAPEPTIDE-TRANSFERASE HOMOLOG"/>
    <property type="match status" value="1"/>
</dbReference>
<dbReference type="RefSeq" id="WP_149733032.1">
    <property type="nucleotide sequence ID" value="NZ_FQZD01000004.1"/>
</dbReference>
<comment type="subcellular location">
    <subcellularLocation>
        <location evidence="7">Cell membrane</location>
        <topology evidence="7">Multi-pass membrane protein</topology>
    </subcellularLocation>
    <subcellularLocation>
        <location evidence="1">Membrane</location>
        <topology evidence="1">Multi-pass membrane protein</topology>
    </subcellularLocation>
</comment>
<dbReference type="GO" id="GO:0008360">
    <property type="term" value="P:regulation of cell shape"/>
    <property type="evidence" value="ECO:0007669"/>
    <property type="project" value="UniProtKB-KW"/>
</dbReference>
<comment type="pathway">
    <text evidence="7">Cell wall biogenesis; peptidoglycan biosynthesis.</text>
</comment>
<keyword evidence="6 7" id="KW-0472">Membrane</keyword>
<name>A0A1M6AAG8_9FIRM</name>
<feature type="transmembrane region" description="Helical" evidence="7">
    <location>
        <begin position="47"/>
        <end position="69"/>
    </location>
</feature>
<dbReference type="PROSITE" id="PS01347">
    <property type="entry name" value="MRAY_1"/>
    <property type="match status" value="1"/>
</dbReference>
<evidence type="ECO:0000256" key="3">
    <source>
        <dbReference type="ARBA" id="ARBA00022679"/>
    </source>
</evidence>
<sequence>MQELLYAAGMAFLIAILCGPLLIPVLRRLKFGQSIRQEGPQRHYAKAGTPTMGGIIILIALLIPSLFYSGKSAEVLLALFVTFGHGLIGFLDDFIKVVLKRSLGLKARQKLVGQIIMAAALAYIAAVYMGRGTDLWIPLLGIQLDLGPFYYILIFLVLVGTTNAVNLTDGLDGLAAGTTTIAALAYGAICLVFGKFDLAVFCVALAGAALGFLRFNAHPAKVFMGDTGSLALGGALAAVAVMTKTELLLVLVGGVFVVEALSVIVQVISFKSTGKRVFLMSPIHHHFELSGWSETKVVTVFWLAGIVCSAVALLVLTASKSGGFGG</sequence>
<comment type="catalytic activity">
    <reaction evidence="7">
        <text>UDP-N-acetyl-alpha-D-muramoyl-L-alanyl-gamma-D-glutamyl-meso-2,6-diaminopimeloyl-D-alanyl-D-alanine + di-trans,octa-cis-undecaprenyl phosphate = di-trans,octa-cis-undecaprenyl diphospho-N-acetyl-alpha-D-muramoyl-L-alanyl-D-glutamyl-meso-2,6-diaminopimeloyl-D-alanyl-D-alanine + UMP</text>
        <dbReference type="Rhea" id="RHEA:28386"/>
        <dbReference type="ChEBI" id="CHEBI:57865"/>
        <dbReference type="ChEBI" id="CHEBI:60392"/>
        <dbReference type="ChEBI" id="CHEBI:61386"/>
        <dbReference type="ChEBI" id="CHEBI:61387"/>
        <dbReference type="EC" id="2.7.8.13"/>
    </reaction>
</comment>
<proteinExistence type="inferred from homology"/>
<feature type="transmembrane region" description="Helical" evidence="7">
    <location>
        <begin position="149"/>
        <end position="167"/>
    </location>
</feature>
<dbReference type="CDD" id="cd06852">
    <property type="entry name" value="GT_MraY"/>
    <property type="match status" value="1"/>
</dbReference>